<keyword evidence="2" id="KW-1185">Reference proteome</keyword>
<proteinExistence type="predicted"/>
<dbReference type="Proteomes" id="UP001629230">
    <property type="component" value="Unassembled WGS sequence"/>
</dbReference>
<protein>
    <recommendedName>
        <fullName evidence="3">Resolvase/invertase-type recombinase catalytic domain-containing protein</fullName>
    </recommendedName>
</protein>
<dbReference type="EMBL" id="JAQQEZ010000059">
    <property type="protein sequence ID" value="MFM0007382.1"/>
    <property type="molecule type" value="Genomic_DNA"/>
</dbReference>
<accession>A0ABW9B7P3</accession>
<evidence type="ECO:0000313" key="1">
    <source>
        <dbReference type="EMBL" id="MFM0007382.1"/>
    </source>
</evidence>
<gene>
    <name evidence="1" type="ORF">PQR57_41335</name>
</gene>
<dbReference type="RefSeq" id="WP_132381510.1">
    <property type="nucleotide sequence ID" value="NZ_JAQQEZ010000059.1"/>
</dbReference>
<reference evidence="1 2" key="1">
    <citation type="journal article" date="2024" name="Chem. Sci.">
        <title>Discovery of megapolipeptins by genome mining of a Burkholderiales bacteria collection.</title>
        <authorList>
            <person name="Paulo B.S."/>
            <person name="Recchia M.J.J."/>
            <person name="Lee S."/>
            <person name="Fergusson C.H."/>
            <person name="Romanowski S.B."/>
            <person name="Hernandez A."/>
            <person name="Krull N."/>
            <person name="Liu D.Y."/>
            <person name="Cavanagh H."/>
            <person name="Bos A."/>
            <person name="Gray C.A."/>
            <person name="Murphy B.T."/>
            <person name="Linington R.G."/>
            <person name="Eustaquio A.S."/>
        </authorList>
    </citation>
    <scope>NUCLEOTIDE SEQUENCE [LARGE SCALE GENOMIC DNA]</scope>
    <source>
        <strain evidence="1 2">RL17-350-BIC-A</strain>
    </source>
</reference>
<evidence type="ECO:0000313" key="2">
    <source>
        <dbReference type="Proteomes" id="UP001629230"/>
    </source>
</evidence>
<evidence type="ECO:0008006" key="3">
    <source>
        <dbReference type="Google" id="ProtNLM"/>
    </source>
</evidence>
<organism evidence="1 2">
    <name type="scientific">Paraburkholderia dipogonis</name>
    <dbReference type="NCBI Taxonomy" id="1211383"/>
    <lineage>
        <taxon>Bacteria</taxon>
        <taxon>Pseudomonadati</taxon>
        <taxon>Pseudomonadota</taxon>
        <taxon>Betaproteobacteria</taxon>
        <taxon>Burkholderiales</taxon>
        <taxon>Burkholderiaceae</taxon>
        <taxon>Paraburkholderia</taxon>
    </lineage>
</organism>
<name>A0ABW9B7P3_9BURK</name>
<comment type="caution">
    <text evidence="1">The sequence shown here is derived from an EMBL/GenBank/DDBJ whole genome shotgun (WGS) entry which is preliminary data.</text>
</comment>
<sequence length="62" mass="6729">MDIVKLATDSGLLVVLDGMIGKTEYRSVQGSLAALERFADAVGKQMATHTHCAKRDAQPQRK</sequence>